<accession>A0A0A9H362</accession>
<dbReference type="AlphaFoldDB" id="A0A0A9H362"/>
<organism evidence="2">
    <name type="scientific">Arundo donax</name>
    <name type="common">Giant reed</name>
    <name type="synonym">Donax arundinaceus</name>
    <dbReference type="NCBI Taxonomy" id="35708"/>
    <lineage>
        <taxon>Eukaryota</taxon>
        <taxon>Viridiplantae</taxon>
        <taxon>Streptophyta</taxon>
        <taxon>Embryophyta</taxon>
        <taxon>Tracheophyta</taxon>
        <taxon>Spermatophyta</taxon>
        <taxon>Magnoliopsida</taxon>
        <taxon>Liliopsida</taxon>
        <taxon>Poales</taxon>
        <taxon>Poaceae</taxon>
        <taxon>PACMAD clade</taxon>
        <taxon>Arundinoideae</taxon>
        <taxon>Arundineae</taxon>
        <taxon>Arundo</taxon>
    </lineage>
</organism>
<protein>
    <submittedName>
        <fullName evidence="2">Uncharacterized protein</fullName>
    </submittedName>
</protein>
<feature type="transmembrane region" description="Helical" evidence="1">
    <location>
        <begin position="12"/>
        <end position="31"/>
    </location>
</feature>
<keyword evidence="1" id="KW-1133">Transmembrane helix</keyword>
<reference evidence="2" key="2">
    <citation type="journal article" date="2015" name="Data Brief">
        <title>Shoot transcriptome of the giant reed, Arundo donax.</title>
        <authorList>
            <person name="Barrero R.A."/>
            <person name="Guerrero F.D."/>
            <person name="Moolhuijzen P."/>
            <person name="Goolsby J.A."/>
            <person name="Tidwell J."/>
            <person name="Bellgard S.E."/>
            <person name="Bellgard M.I."/>
        </authorList>
    </citation>
    <scope>NUCLEOTIDE SEQUENCE</scope>
    <source>
        <tissue evidence="2">Shoot tissue taken approximately 20 cm above the soil surface</tissue>
    </source>
</reference>
<evidence type="ECO:0000313" key="2">
    <source>
        <dbReference type="EMBL" id="JAE27323.1"/>
    </source>
</evidence>
<proteinExistence type="predicted"/>
<dbReference type="EMBL" id="GBRH01170573">
    <property type="protein sequence ID" value="JAE27323.1"/>
    <property type="molecule type" value="Transcribed_RNA"/>
</dbReference>
<evidence type="ECO:0000256" key="1">
    <source>
        <dbReference type="SAM" id="Phobius"/>
    </source>
</evidence>
<name>A0A0A9H362_ARUDO</name>
<keyword evidence="1" id="KW-0812">Transmembrane</keyword>
<sequence>MRSREEMRETEHLHAILAHDISLVISIALILNHVAKCNSKFDFLGCNIYQLRAHELNTCYGG</sequence>
<reference evidence="2" key="1">
    <citation type="submission" date="2014-09" db="EMBL/GenBank/DDBJ databases">
        <authorList>
            <person name="Magalhaes I.L.F."/>
            <person name="Oliveira U."/>
            <person name="Santos F.R."/>
            <person name="Vidigal T.H.D.A."/>
            <person name="Brescovit A.D."/>
            <person name="Santos A.J."/>
        </authorList>
    </citation>
    <scope>NUCLEOTIDE SEQUENCE</scope>
    <source>
        <tissue evidence="2">Shoot tissue taken approximately 20 cm above the soil surface</tissue>
    </source>
</reference>
<keyword evidence="1" id="KW-0472">Membrane</keyword>